<proteinExistence type="predicted"/>
<name>A0A0F7L930_9VIRU</name>
<reference evidence="1" key="2">
    <citation type="submission" date="2015-03" db="EMBL/GenBank/DDBJ databases">
        <authorList>
            <person name="Chow C.-E.T."/>
            <person name="Winget D.M."/>
            <person name="White R.A.III."/>
            <person name="Hallam S.J."/>
            <person name="Suttle C.A."/>
        </authorList>
    </citation>
    <scope>NUCLEOTIDE SEQUENCE</scope>
    <source>
        <strain evidence="1">Oxic1_1</strain>
    </source>
</reference>
<protein>
    <submittedName>
        <fullName evidence="1">Uncharacterized protein</fullName>
    </submittedName>
</protein>
<sequence>MVVLVRFSSKRIGLSESRQSLVWQATIHVAVYPLVPTGRIPWSRYLGPSWANKKEAVEPIIHGLFC</sequence>
<reference evidence="1" key="1">
    <citation type="journal article" date="2015" name="Front. Microbiol.">
        <title>Combining genomic sequencing methods to explore viral diversity and reveal potential virus-host interactions.</title>
        <authorList>
            <person name="Chow C.E."/>
            <person name="Winget D.M."/>
            <person name="White R.A.III."/>
            <person name="Hallam S.J."/>
            <person name="Suttle C.A."/>
        </authorList>
    </citation>
    <scope>NUCLEOTIDE SEQUENCE</scope>
    <source>
        <strain evidence="1">Oxic1_1</strain>
    </source>
</reference>
<organism evidence="1">
    <name type="scientific">uncultured marine virus</name>
    <dbReference type="NCBI Taxonomy" id="186617"/>
    <lineage>
        <taxon>Viruses</taxon>
        <taxon>environmental samples</taxon>
    </lineage>
</organism>
<accession>A0A0F7L930</accession>
<evidence type="ECO:0000313" key="1">
    <source>
        <dbReference type="EMBL" id="AKH47581.1"/>
    </source>
</evidence>
<dbReference type="EMBL" id="KR029596">
    <property type="protein sequence ID" value="AKH47581.1"/>
    <property type="molecule type" value="Genomic_DNA"/>
</dbReference>